<organism evidence="1 2">
    <name type="scientific">Liquidambar formosana</name>
    <name type="common">Formosan gum</name>
    <dbReference type="NCBI Taxonomy" id="63359"/>
    <lineage>
        <taxon>Eukaryota</taxon>
        <taxon>Viridiplantae</taxon>
        <taxon>Streptophyta</taxon>
        <taxon>Embryophyta</taxon>
        <taxon>Tracheophyta</taxon>
        <taxon>Spermatophyta</taxon>
        <taxon>Magnoliopsida</taxon>
        <taxon>eudicotyledons</taxon>
        <taxon>Gunneridae</taxon>
        <taxon>Pentapetalae</taxon>
        <taxon>Saxifragales</taxon>
        <taxon>Altingiaceae</taxon>
        <taxon>Liquidambar</taxon>
    </lineage>
</organism>
<evidence type="ECO:0000313" key="1">
    <source>
        <dbReference type="EMBL" id="KAK9272335.1"/>
    </source>
</evidence>
<dbReference type="PANTHER" id="PTHR33782:SF27">
    <property type="entry name" value="PROTEIN, PUTATIVE-RELATED"/>
    <property type="match status" value="1"/>
</dbReference>
<comment type="caution">
    <text evidence="1">The sequence shown here is derived from an EMBL/GenBank/DDBJ whole genome shotgun (WGS) entry which is preliminary data.</text>
</comment>
<dbReference type="EMBL" id="JBBPBK010000013">
    <property type="protein sequence ID" value="KAK9272335.1"/>
    <property type="molecule type" value="Genomic_DNA"/>
</dbReference>
<keyword evidence="2" id="KW-1185">Reference proteome</keyword>
<proteinExistence type="predicted"/>
<sequence length="103" mass="11862">MKSASLFSPALSRQPFSIKSPCRKRSLLPSTNNVVTAVRGTNGRDYGGNLVDENMIVLRIRIREMRMLETDMHHPRVGWIGRSNIMRNMIRMSVQQWDCCNLI</sequence>
<dbReference type="AlphaFoldDB" id="A0AAP0NGA3"/>
<dbReference type="Proteomes" id="UP001415857">
    <property type="component" value="Unassembled WGS sequence"/>
</dbReference>
<reference evidence="1 2" key="1">
    <citation type="journal article" date="2024" name="Plant J.">
        <title>Genome sequences and population genomics reveal climatic adaptation and genomic divergence between two closely related sweetgum species.</title>
        <authorList>
            <person name="Xu W.Q."/>
            <person name="Ren C.Q."/>
            <person name="Zhang X.Y."/>
            <person name="Comes H.P."/>
            <person name="Liu X.H."/>
            <person name="Li Y.G."/>
            <person name="Kettle C.J."/>
            <person name="Jalonen R."/>
            <person name="Gaisberger H."/>
            <person name="Ma Y.Z."/>
            <person name="Qiu Y.X."/>
        </authorList>
    </citation>
    <scope>NUCLEOTIDE SEQUENCE [LARGE SCALE GENOMIC DNA]</scope>
    <source>
        <strain evidence="1">Hangzhou</strain>
    </source>
</reference>
<dbReference type="PANTHER" id="PTHR33782">
    <property type="entry name" value="OS01G0121600 PROTEIN"/>
    <property type="match status" value="1"/>
</dbReference>
<protein>
    <submittedName>
        <fullName evidence="1">Uncharacterized protein</fullName>
    </submittedName>
</protein>
<gene>
    <name evidence="1" type="ORF">L1049_002706</name>
</gene>
<evidence type="ECO:0000313" key="2">
    <source>
        <dbReference type="Proteomes" id="UP001415857"/>
    </source>
</evidence>
<accession>A0AAP0NGA3</accession>
<name>A0AAP0NGA3_LIQFO</name>